<feature type="region of interest" description="Disordered" evidence="1">
    <location>
        <begin position="100"/>
        <end position="226"/>
    </location>
</feature>
<feature type="region of interest" description="Disordered" evidence="1">
    <location>
        <begin position="581"/>
        <end position="604"/>
    </location>
</feature>
<feature type="region of interest" description="Disordered" evidence="1">
    <location>
        <begin position="350"/>
        <end position="377"/>
    </location>
</feature>
<dbReference type="InterPro" id="IPR058348">
    <property type="entry name" value="DUF8035"/>
</dbReference>
<feature type="compositionally biased region" description="Basic and acidic residues" evidence="1">
    <location>
        <begin position="159"/>
        <end position="226"/>
    </location>
</feature>
<dbReference type="EMBL" id="LGTZ01000085">
    <property type="protein sequence ID" value="OJD27572.1"/>
    <property type="molecule type" value="Genomic_DNA"/>
</dbReference>
<accession>A0A1J9RHW2</accession>
<dbReference type="VEuPathDB" id="FungiDB:ACJ73_01030"/>
<proteinExistence type="predicted"/>
<dbReference type="STRING" id="1658174.A0A1J9RHW2"/>
<gene>
    <name evidence="3" type="ORF">ACJ73_01030</name>
</gene>
<feature type="region of interest" description="Disordered" evidence="1">
    <location>
        <begin position="243"/>
        <end position="287"/>
    </location>
</feature>
<feature type="compositionally biased region" description="Basic and acidic residues" evidence="1">
    <location>
        <begin position="10"/>
        <end position="21"/>
    </location>
</feature>
<reference evidence="3 4" key="1">
    <citation type="submission" date="2015-08" db="EMBL/GenBank/DDBJ databases">
        <title>Emmonsia species relationships and genome sequence.</title>
        <authorList>
            <person name="Cuomo C.A."/>
            <person name="Schwartz I.S."/>
            <person name="Kenyon C."/>
            <person name="De Hoog G.S."/>
            <person name="Govender N.P."/>
            <person name="Botha A."/>
            <person name="Moreno L."/>
            <person name="De Vries M."/>
            <person name="Munoz J.F."/>
            <person name="Stielow J.B."/>
        </authorList>
    </citation>
    <scope>NUCLEOTIDE SEQUENCE [LARGE SCALE GENOMIC DNA]</scope>
    <source>
        <strain evidence="3 4">EI222</strain>
    </source>
</reference>
<feature type="region of interest" description="Disordered" evidence="1">
    <location>
        <begin position="1"/>
        <end position="21"/>
    </location>
</feature>
<dbReference type="OrthoDB" id="5410752at2759"/>
<protein>
    <recommendedName>
        <fullName evidence="2">DUF8035 domain-containing protein</fullName>
    </recommendedName>
</protein>
<name>A0A1J9RHW2_9EURO</name>
<feature type="compositionally biased region" description="Basic and acidic residues" evidence="1">
    <location>
        <begin position="137"/>
        <end position="152"/>
    </location>
</feature>
<organism evidence="3 4">
    <name type="scientific">Blastomyces percursus</name>
    <dbReference type="NCBI Taxonomy" id="1658174"/>
    <lineage>
        <taxon>Eukaryota</taxon>
        <taxon>Fungi</taxon>
        <taxon>Dikarya</taxon>
        <taxon>Ascomycota</taxon>
        <taxon>Pezizomycotina</taxon>
        <taxon>Eurotiomycetes</taxon>
        <taxon>Eurotiomycetidae</taxon>
        <taxon>Onygenales</taxon>
        <taxon>Ajellomycetaceae</taxon>
        <taxon>Blastomyces</taxon>
    </lineage>
</organism>
<dbReference type="Pfam" id="PF26118">
    <property type="entry name" value="DUF8035"/>
    <property type="match status" value="1"/>
</dbReference>
<sequence length="636" mass="75813">MSRRGGGRGVYERDTYELDRHDHRGNYDHVFEEDVEARFRRRPHAPDAPRVRELERVRARGHSPPSEFIRESYRRSSSAGPVVRRPRVRDDDYEFIEHEHEHGHWHGHEHRRGDAGPVHRRSRVVERRFSPPPSHSRGVERDELVLRRERSRPPPPRESGFERDEFVLRREKDRGPERRPMREYDREWEWERERDREKERERDIERERGRERVERDHRRSSYVRERSNTRGDIEEIIVRRDEREGDAGRGKGDMKREEVIIRRRSESSSSSEASSHPPIEPPPIRAPPIHQEVITHHRHIDHGYEVVHPHPPPSETSSRYVDDEIEIRRRREHNGRSFEDEIIIDRESSRHRGRERFAPALSPPRRRASPQYGDRNESELLISHRTSRGPAHDSERHRDVVIMRDHDGSTRGYREAANIRAEADYYNRLAHKGGHIGEAYNGATKDWSIVDVPPGTKRVELEGVGGANQEITWQRYNGVRRAKFNIDWEEYASDRERTRDQGRIGKRYVGVKDKRDRLWTEITKDLVVKEAIERAGYDYEETQYFYYVFAYLKYDDVAHLVALSEDYRQARRERIREIQRERTRMITPPPLPAPAPPPPAEPLLLERPDYDEERIIEHEVFVDADKVPLPLRARRW</sequence>
<feature type="compositionally biased region" description="Basic and acidic residues" evidence="1">
    <location>
        <begin position="100"/>
        <end position="114"/>
    </location>
</feature>
<evidence type="ECO:0000256" key="1">
    <source>
        <dbReference type="SAM" id="MobiDB-lite"/>
    </source>
</evidence>
<feature type="domain" description="DUF8035" evidence="2">
    <location>
        <begin position="516"/>
        <end position="570"/>
    </location>
</feature>
<evidence type="ECO:0000313" key="4">
    <source>
        <dbReference type="Proteomes" id="UP000242791"/>
    </source>
</evidence>
<dbReference type="Proteomes" id="UP000242791">
    <property type="component" value="Unassembled WGS sequence"/>
</dbReference>
<feature type="compositionally biased region" description="Basic and acidic residues" evidence="1">
    <location>
        <begin position="41"/>
        <end position="58"/>
    </location>
</feature>
<feature type="compositionally biased region" description="Pro residues" evidence="1">
    <location>
        <begin position="587"/>
        <end position="601"/>
    </location>
</feature>
<feature type="compositionally biased region" description="Low complexity" evidence="1">
    <location>
        <begin position="267"/>
        <end position="277"/>
    </location>
</feature>
<evidence type="ECO:0000313" key="3">
    <source>
        <dbReference type="EMBL" id="OJD27572.1"/>
    </source>
</evidence>
<keyword evidence="4" id="KW-1185">Reference proteome</keyword>
<feature type="compositionally biased region" description="Basic and acidic residues" evidence="1">
    <location>
        <begin position="243"/>
        <end position="266"/>
    </location>
</feature>
<dbReference type="AlphaFoldDB" id="A0A1J9RHW2"/>
<feature type="region of interest" description="Disordered" evidence="1">
    <location>
        <begin position="41"/>
        <end position="85"/>
    </location>
</feature>
<comment type="caution">
    <text evidence="3">The sequence shown here is derived from an EMBL/GenBank/DDBJ whole genome shotgun (WGS) entry which is preliminary data.</text>
</comment>
<evidence type="ECO:0000259" key="2">
    <source>
        <dbReference type="Pfam" id="PF26118"/>
    </source>
</evidence>